<feature type="signal peptide" evidence="1">
    <location>
        <begin position="1"/>
        <end position="18"/>
    </location>
</feature>
<evidence type="ECO:0000313" key="2">
    <source>
        <dbReference type="EMBL" id="RPA83176.1"/>
    </source>
</evidence>
<gene>
    <name evidence="2" type="ORF">BJ508DRAFT_343204</name>
</gene>
<name>A0A3N4ICH9_ASCIM</name>
<dbReference type="OrthoDB" id="5418622at2759"/>
<reference evidence="2 3" key="1">
    <citation type="journal article" date="2018" name="Nat. Ecol. Evol.">
        <title>Pezizomycetes genomes reveal the molecular basis of ectomycorrhizal truffle lifestyle.</title>
        <authorList>
            <person name="Murat C."/>
            <person name="Payen T."/>
            <person name="Noel B."/>
            <person name="Kuo A."/>
            <person name="Morin E."/>
            <person name="Chen J."/>
            <person name="Kohler A."/>
            <person name="Krizsan K."/>
            <person name="Balestrini R."/>
            <person name="Da Silva C."/>
            <person name="Montanini B."/>
            <person name="Hainaut M."/>
            <person name="Levati E."/>
            <person name="Barry K.W."/>
            <person name="Belfiori B."/>
            <person name="Cichocki N."/>
            <person name="Clum A."/>
            <person name="Dockter R.B."/>
            <person name="Fauchery L."/>
            <person name="Guy J."/>
            <person name="Iotti M."/>
            <person name="Le Tacon F."/>
            <person name="Lindquist E.A."/>
            <person name="Lipzen A."/>
            <person name="Malagnac F."/>
            <person name="Mello A."/>
            <person name="Molinier V."/>
            <person name="Miyauchi S."/>
            <person name="Poulain J."/>
            <person name="Riccioni C."/>
            <person name="Rubini A."/>
            <person name="Sitrit Y."/>
            <person name="Splivallo R."/>
            <person name="Traeger S."/>
            <person name="Wang M."/>
            <person name="Zifcakova L."/>
            <person name="Wipf D."/>
            <person name="Zambonelli A."/>
            <person name="Paolocci F."/>
            <person name="Nowrousian M."/>
            <person name="Ottonello S."/>
            <person name="Baldrian P."/>
            <person name="Spatafora J.W."/>
            <person name="Henrissat B."/>
            <person name="Nagy L.G."/>
            <person name="Aury J.M."/>
            <person name="Wincker P."/>
            <person name="Grigoriev I.V."/>
            <person name="Bonfante P."/>
            <person name="Martin F.M."/>
        </authorList>
    </citation>
    <scope>NUCLEOTIDE SEQUENCE [LARGE SCALE GENOMIC DNA]</scope>
    <source>
        <strain evidence="2 3">RN42</strain>
    </source>
</reference>
<dbReference type="Proteomes" id="UP000275078">
    <property type="component" value="Unassembled WGS sequence"/>
</dbReference>
<sequence length="136" mass="15194">MKLTTLALLVAPLGAVASLNCTVTAPLKAYCCPDRNSEVVKEYPVGRVALLGCAADDKRDGRWFWNYNNLFTPDTRNVKDCVLNTWRFPNTDVLPDCGVDDYVLRLTRGKRGPLDECDPKCVTNNNIPTQFYFGDS</sequence>
<keyword evidence="3" id="KW-1185">Reference proteome</keyword>
<accession>A0A3N4ICH9</accession>
<keyword evidence="1" id="KW-0732">Signal</keyword>
<proteinExistence type="predicted"/>
<evidence type="ECO:0008006" key="4">
    <source>
        <dbReference type="Google" id="ProtNLM"/>
    </source>
</evidence>
<dbReference type="AlphaFoldDB" id="A0A3N4ICH9"/>
<evidence type="ECO:0000313" key="3">
    <source>
        <dbReference type="Proteomes" id="UP000275078"/>
    </source>
</evidence>
<protein>
    <recommendedName>
        <fullName evidence="4">Secreted protein</fullName>
    </recommendedName>
</protein>
<feature type="chain" id="PRO_5017940135" description="Secreted protein" evidence="1">
    <location>
        <begin position="19"/>
        <end position="136"/>
    </location>
</feature>
<organism evidence="2 3">
    <name type="scientific">Ascobolus immersus RN42</name>
    <dbReference type="NCBI Taxonomy" id="1160509"/>
    <lineage>
        <taxon>Eukaryota</taxon>
        <taxon>Fungi</taxon>
        <taxon>Dikarya</taxon>
        <taxon>Ascomycota</taxon>
        <taxon>Pezizomycotina</taxon>
        <taxon>Pezizomycetes</taxon>
        <taxon>Pezizales</taxon>
        <taxon>Ascobolaceae</taxon>
        <taxon>Ascobolus</taxon>
    </lineage>
</organism>
<dbReference type="EMBL" id="ML119666">
    <property type="protein sequence ID" value="RPA83176.1"/>
    <property type="molecule type" value="Genomic_DNA"/>
</dbReference>
<evidence type="ECO:0000256" key="1">
    <source>
        <dbReference type="SAM" id="SignalP"/>
    </source>
</evidence>